<reference evidence="9" key="1">
    <citation type="submission" date="2016-05" db="EMBL/GenBank/DDBJ databases">
        <title>Comparative genomics of biotechnologically important yeasts.</title>
        <authorList>
            <consortium name="DOE Joint Genome Institute"/>
            <person name="Riley R."/>
            <person name="Haridas S."/>
            <person name="Wolfe K.H."/>
            <person name="Lopes M.R."/>
            <person name="Hittinger C.T."/>
            <person name="Goker M."/>
            <person name="Salamov A."/>
            <person name="Wisecaver J."/>
            <person name="Long T.M."/>
            <person name="Aerts A.L."/>
            <person name="Barry K."/>
            <person name="Choi C."/>
            <person name="Clum A."/>
            <person name="Coughlan A.Y."/>
            <person name="Deshpande S."/>
            <person name="Douglass A.P."/>
            <person name="Hanson S.J."/>
            <person name="Klenk H.-P."/>
            <person name="Labutti K."/>
            <person name="Lapidus A."/>
            <person name="Lindquist E."/>
            <person name="Lipzen A."/>
            <person name="Meier-Kolthoff J.P."/>
            <person name="Ohm R.A."/>
            <person name="Otillar R.P."/>
            <person name="Pangilinan J."/>
            <person name="Peng Y."/>
            <person name="Rokas A."/>
            <person name="Rosa C.A."/>
            <person name="Scheuner C."/>
            <person name="Sibirny A.A."/>
            <person name="Slot J.C."/>
            <person name="Stielow J.B."/>
            <person name="Sun H."/>
            <person name="Kurtzman C.P."/>
            <person name="Blackwell M."/>
            <person name="Grigoriev I.V."/>
            <person name="Jeffries T.W."/>
        </authorList>
    </citation>
    <scope>NUCLEOTIDE SEQUENCE [LARGE SCALE GENOMIC DNA]</scope>
    <source>
        <strain evidence="9">NRRL Y-17324</strain>
    </source>
</reference>
<dbReference type="RefSeq" id="XP_020062887.1">
    <property type="nucleotide sequence ID" value="XM_020207899.1"/>
</dbReference>
<dbReference type="GO" id="GO:0006606">
    <property type="term" value="P:protein import into nucleus"/>
    <property type="evidence" value="ECO:0007669"/>
    <property type="project" value="EnsemblFungi"/>
</dbReference>
<dbReference type="GeneID" id="30982036"/>
<sequence>MDANLLLECFSATLQADQNIRRQGELKLKELSETPGFLGACLDIIASGDGEVQPPVKKATAVYFKNRVIRYWSSKESRIDPGERPVVKERILPVIIHCDYTTKQQLIPVLRVMISQDFSKWDGLLERTGALLQQVPVASDPSIKPKDEEYSNLYTGLLCFSEITRRFKWIENSQREADLDPIIELAFPHLLSIGKSIIEHSENLTELTAEILKLILKCYKFVTYYDLPKPLQTRSSILLWGEFHGLIINMKPPAYVLNSNLTEQEKSFLQISKCYKRSIANLYRIFTRYASKSLTKKFKYKEFHQLFLNDFIPHLLTNYLSIIEQWCGGSRWLSSNTLFCLIEFLSHCITQKTTAALIKPYFENLVSHLVYPLLCPTDITLEVFDEDPHEYINCYFDINDEFNSPDIAALGLLVTFVDKKKESCLEPVLAFINNQLSELQGMEENLEVAKKKEGNLRMLGCLSTYLLKPEYEERMELFLTNLVIPNIDSKFEFLKSRTLEIMSKFADINFKNEDVLIRVFQGILINFDTTVNQDVSIVVSFQAALSIQSYLQNTNFKQILSNIILPTMSRLLELSNELDNDSISMVMQECVENFSEQLQPFGIDLMTKLVQQFMKLAVEINDASNVDIDAFDGDYDDQSDKVMAAIGLLNTMITILLSFENSKEICLKLEEVISPMVQYVLSNQLDDFLTEIAELLENSSFLLRSISPVMWKNFEYLYQSFENGLALMYLEELNGCLQNFLIFGANDLAKSPVLIEKFFNIFKIITESDDETVGWNDFLYALEFAQSFVLSLQGNARNQIPFFINSIVKFEQESKQSADSGHVKSLAFNINITNVMLSCIMYDSTTTLHLLQEMSVLSSFFEQWFTLIPKLKRVYDLKLSVLGIISILSIEDIHKLFDEQVVAQFSHKLVTLIKGLPMAIENLEKKRKNFNELEYSESFKYNGEWGNDNQWDDNDSEDLETILREGEEAATEEYNQNEAGFSQGREEYLDFLQEEEFKSSGYYSEYDDAVLEDPLATTPLDTVNVFGVFKDFAEGLERNNPTKYGLVLGNLSDDEKNVVAEIFRTVSH</sequence>
<dbReference type="PANTHER" id="PTHR10997">
    <property type="entry name" value="IMPORTIN-7, 8, 11"/>
    <property type="match status" value="1"/>
</dbReference>
<dbReference type="InterPro" id="IPR001494">
    <property type="entry name" value="Importin-beta_N"/>
</dbReference>
<dbReference type="Gene3D" id="1.25.10.10">
    <property type="entry name" value="Leucine-rich Repeat Variant"/>
    <property type="match status" value="1"/>
</dbReference>
<gene>
    <name evidence="8" type="ORF">CANTADRAFT_26832</name>
</gene>
<evidence type="ECO:0000256" key="5">
    <source>
        <dbReference type="ARBA" id="ARBA00022927"/>
    </source>
</evidence>
<evidence type="ECO:0000259" key="7">
    <source>
        <dbReference type="PROSITE" id="PS50166"/>
    </source>
</evidence>
<dbReference type="PROSITE" id="PS50166">
    <property type="entry name" value="IMPORTIN_B_NT"/>
    <property type="match status" value="1"/>
</dbReference>
<dbReference type="OrthoDB" id="760868at2759"/>
<feature type="domain" description="Importin N-terminal" evidence="7">
    <location>
        <begin position="24"/>
        <end position="97"/>
    </location>
</feature>
<comment type="subcellular location">
    <subcellularLocation>
        <location evidence="2">Cytoplasm</location>
    </subcellularLocation>
    <subcellularLocation>
        <location evidence="1">Nucleus</location>
    </subcellularLocation>
</comment>
<name>A0A1E4SE27_9ASCO</name>
<dbReference type="GO" id="GO:0031267">
    <property type="term" value="F:small GTPase binding"/>
    <property type="evidence" value="ECO:0007669"/>
    <property type="project" value="InterPro"/>
</dbReference>
<evidence type="ECO:0000256" key="1">
    <source>
        <dbReference type="ARBA" id="ARBA00004123"/>
    </source>
</evidence>
<evidence type="ECO:0000256" key="6">
    <source>
        <dbReference type="ARBA" id="ARBA00023242"/>
    </source>
</evidence>
<dbReference type="GO" id="GO:0061608">
    <property type="term" value="F:nuclear import signal receptor activity"/>
    <property type="evidence" value="ECO:0007669"/>
    <property type="project" value="EnsemblFungi"/>
</dbReference>
<keyword evidence="5" id="KW-0653">Protein transport</keyword>
<dbReference type="InterPro" id="IPR016024">
    <property type="entry name" value="ARM-type_fold"/>
</dbReference>
<dbReference type="Proteomes" id="UP000094285">
    <property type="component" value="Unassembled WGS sequence"/>
</dbReference>
<accession>A0A1E4SE27</accession>
<dbReference type="GO" id="GO:0005829">
    <property type="term" value="C:cytosol"/>
    <property type="evidence" value="ECO:0007669"/>
    <property type="project" value="TreeGrafter"/>
</dbReference>
<keyword evidence="9" id="KW-1185">Reference proteome</keyword>
<keyword evidence="3" id="KW-0813">Transport</keyword>
<dbReference type="InterPro" id="IPR011989">
    <property type="entry name" value="ARM-like"/>
</dbReference>
<protein>
    <submittedName>
        <fullName evidence="8">ARM repeat-containing protein</fullName>
    </submittedName>
</protein>
<proteinExistence type="predicted"/>
<evidence type="ECO:0000256" key="2">
    <source>
        <dbReference type="ARBA" id="ARBA00004496"/>
    </source>
</evidence>
<dbReference type="PANTHER" id="PTHR10997:SF18">
    <property type="entry name" value="D-IMPORTIN 7_RANBP7"/>
    <property type="match status" value="1"/>
</dbReference>
<dbReference type="SMART" id="SM00913">
    <property type="entry name" value="IBN_N"/>
    <property type="match status" value="1"/>
</dbReference>
<dbReference type="GO" id="GO:0005635">
    <property type="term" value="C:nuclear envelope"/>
    <property type="evidence" value="ECO:0007669"/>
    <property type="project" value="TreeGrafter"/>
</dbReference>
<evidence type="ECO:0000313" key="8">
    <source>
        <dbReference type="EMBL" id="ODV77765.1"/>
    </source>
</evidence>
<evidence type="ECO:0000256" key="4">
    <source>
        <dbReference type="ARBA" id="ARBA00022490"/>
    </source>
</evidence>
<dbReference type="AlphaFoldDB" id="A0A1E4SE27"/>
<dbReference type="Pfam" id="PF03810">
    <property type="entry name" value="IBN_N"/>
    <property type="match status" value="1"/>
</dbReference>
<evidence type="ECO:0000313" key="9">
    <source>
        <dbReference type="Proteomes" id="UP000094285"/>
    </source>
</evidence>
<dbReference type="STRING" id="984487.A0A1E4SE27"/>
<keyword evidence="6" id="KW-0539">Nucleus</keyword>
<evidence type="ECO:0000256" key="3">
    <source>
        <dbReference type="ARBA" id="ARBA00022448"/>
    </source>
</evidence>
<keyword evidence="4" id="KW-0963">Cytoplasm</keyword>
<organism evidence="8 9">
    <name type="scientific">Suhomyces tanzawaensis NRRL Y-17324</name>
    <dbReference type="NCBI Taxonomy" id="984487"/>
    <lineage>
        <taxon>Eukaryota</taxon>
        <taxon>Fungi</taxon>
        <taxon>Dikarya</taxon>
        <taxon>Ascomycota</taxon>
        <taxon>Saccharomycotina</taxon>
        <taxon>Pichiomycetes</taxon>
        <taxon>Debaryomycetaceae</taxon>
        <taxon>Suhomyces</taxon>
    </lineage>
</organism>
<dbReference type="SUPFAM" id="SSF48371">
    <property type="entry name" value="ARM repeat"/>
    <property type="match status" value="1"/>
</dbReference>
<dbReference type="EMBL" id="KV453914">
    <property type="protein sequence ID" value="ODV77765.1"/>
    <property type="molecule type" value="Genomic_DNA"/>
</dbReference>